<dbReference type="GO" id="GO:0016491">
    <property type="term" value="F:oxidoreductase activity"/>
    <property type="evidence" value="ECO:0007669"/>
    <property type="project" value="UniProtKB-KW"/>
</dbReference>
<accession>A0A838ABR9</accession>
<comment type="similarity">
    <text evidence="1">Belongs to the short-chain dehydrogenases/reductases (SDR) family.</text>
</comment>
<organism evidence="3 4">
    <name type="scientific">Haloechinothrix aidingensis</name>
    <dbReference type="NCBI Taxonomy" id="2752311"/>
    <lineage>
        <taxon>Bacteria</taxon>
        <taxon>Bacillati</taxon>
        <taxon>Actinomycetota</taxon>
        <taxon>Actinomycetes</taxon>
        <taxon>Pseudonocardiales</taxon>
        <taxon>Pseudonocardiaceae</taxon>
        <taxon>Haloechinothrix</taxon>
    </lineage>
</organism>
<dbReference type="InterPro" id="IPR002347">
    <property type="entry name" value="SDR_fam"/>
</dbReference>
<dbReference type="PROSITE" id="PS00061">
    <property type="entry name" value="ADH_SHORT"/>
    <property type="match status" value="1"/>
</dbReference>
<name>A0A838ABR9_9PSEU</name>
<dbReference type="EMBL" id="JACCKD010000004">
    <property type="protein sequence ID" value="MBA0126628.1"/>
    <property type="molecule type" value="Genomic_DNA"/>
</dbReference>
<dbReference type="SUPFAM" id="SSF51735">
    <property type="entry name" value="NAD(P)-binding Rossmann-fold domains"/>
    <property type="match status" value="1"/>
</dbReference>
<dbReference type="NCBIfam" id="NF005559">
    <property type="entry name" value="PRK07231.1"/>
    <property type="match status" value="1"/>
</dbReference>
<evidence type="ECO:0000256" key="1">
    <source>
        <dbReference type="ARBA" id="ARBA00006484"/>
    </source>
</evidence>
<evidence type="ECO:0000313" key="3">
    <source>
        <dbReference type="EMBL" id="MBA0126628.1"/>
    </source>
</evidence>
<dbReference type="PANTHER" id="PTHR24321:SF8">
    <property type="entry name" value="ESTRADIOL 17-BETA-DEHYDROGENASE 8-RELATED"/>
    <property type="match status" value="1"/>
</dbReference>
<evidence type="ECO:0000256" key="2">
    <source>
        <dbReference type="ARBA" id="ARBA00023002"/>
    </source>
</evidence>
<keyword evidence="2" id="KW-0560">Oxidoreductase</keyword>
<dbReference type="RefSeq" id="WP_180893434.1">
    <property type="nucleotide sequence ID" value="NZ_JACCKD010000004.1"/>
</dbReference>
<dbReference type="InterPro" id="IPR036291">
    <property type="entry name" value="NAD(P)-bd_dom_sf"/>
</dbReference>
<proteinExistence type="inferred from homology"/>
<gene>
    <name evidence="3" type="ORF">H0B56_13835</name>
</gene>
<comment type="caution">
    <text evidence="3">The sequence shown here is derived from an EMBL/GenBank/DDBJ whole genome shotgun (WGS) entry which is preliminary data.</text>
</comment>
<dbReference type="PANTHER" id="PTHR24321">
    <property type="entry name" value="DEHYDROGENASES, SHORT CHAIN"/>
    <property type="match status" value="1"/>
</dbReference>
<evidence type="ECO:0000313" key="4">
    <source>
        <dbReference type="Proteomes" id="UP000582974"/>
    </source>
</evidence>
<dbReference type="AlphaFoldDB" id="A0A838ABR9"/>
<dbReference type="InterPro" id="IPR020904">
    <property type="entry name" value="Sc_DH/Rdtase_CS"/>
</dbReference>
<dbReference type="Proteomes" id="UP000582974">
    <property type="component" value="Unassembled WGS sequence"/>
</dbReference>
<keyword evidence="4" id="KW-1185">Reference proteome</keyword>
<dbReference type="PRINTS" id="PR00080">
    <property type="entry name" value="SDRFAMILY"/>
</dbReference>
<protein>
    <submittedName>
        <fullName evidence="3">SDR family oxidoreductase</fullName>
    </submittedName>
</protein>
<dbReference type="Gene3D" id="3.40.50.720">
    <property type="entry name" value="NAD(P)-binding Rossmann-like Domain"/>
    <property type="match status" value="1"/>
</dbReference>
<dbReference type="PRINTS" id="PR00081">
    <property type="entry name" value="GDHRDH"/>
</dbReference>
<sequence>MSHDELRGRVALVTGAGSGIGRASALGFARRGASVVAADIDADGATETAGLIEAGGGHAEARRVDVADEEQVRDLVRGTAARHGRLDYAHNNAGVSGAASPVAAMRKQDWDRTIAVNLTSVFLCLRFELELMAEQGHGAVVNTASVAGITGNASLGDYAASKAGVVALTKVAAIEHAPYGIRVNAVAPGFTATGMTSASMVDNPEWAEAALAAEPVGRAASPEEIAEAAVWLCSDAASYVVGHVLVVDGGLTVGRRPPDAPAVTVDRRA</sequence>
<dbReference type="Pfam" id="PF13561">
    <property type="entry name" value="adh_short_C2"/>
    <property type="match status" value="1"/>
</dbReference>
<dbReference type="FunFam" id="3.40.50.720:FF:000084">
    <property type="entry name" value="Short-chain dehydrogenase reductase"/>
    <property type="match status" value="1"/>
</dbReference>
<reference evidence="3 4" key="1">
    <citation type="submission" date="2020-07" db="EMBL/GenBank/DDBJ databases">
        <title>Genome of Haloechinothrix sp.</title>
        <authorList>
            <person name="Tang S.-K."/>
            <person name="Yang L."/>
            <person name="Zhu W.-Y."/>
        </authorList>
    </citation>
    <scope>NUCLEOTIDE SEQUENCE [LARGE SCALE GENOMIC DNA]</scope>
    <source>
        <strain evidence="3 4">YIM 98757</strain>
    </source>
</reference>